<dbReference type="GO" id="GO:0004475">
    <property type="term" value="F:mannose-1-phosphate guanylyltransferase (GTP) activity"/>
    <property type="evidence" value="ECO:0007669"/>
    <property type="project" value="UniProtKB-EC"/>
</dbReference>
<dbReference type="PANTHER" id="PTHR46390">
    <property type="entry name" value="MANNOSE-1-PHOSPHATE GUANYLYLTRANSFERASE"/>
    <property type="match status" value="1"/>
</dbReference>
<reference evidence="9 10" key="1">
    <citation type="submission" date="2018-12" db="EMBL/GenBank/DDBJ databases">
        <title>Genome sequencing of Prevotella sp. KCOM 3155 (= JS262).</title>
        <authorList>
            <person name="Kook J.-K."/>
            <person name="Park S.-N."/>
            <person name="Lim Y.K."/>
        </authorList>
    </citation>
    <scope>NUCLEOTIDE SEQUENCE [LARGE SCALE GENOMIC DNA]</scope>
    <source>
        <strain evidence="9 10">KCOM 3155</strain>
    </source>
</reference>
<keyword evidence="10" id="KW-1185">Reference proteome</keyword>
<comment type="catalytic activity">
    <reaction evidence="7">
        <text>alpha-D-mannose 1-phosphate + GTP + H(+) = GDP-alpha-D-mannose + diphosphate</text>
        <dbReference type="Rhea" id="RHEA:15229"/>
        <dbReference type="ChEBI" id="CHEBI:15378"/>
        <dbReference type="ChEBI" id="CHEBI:33019"/>
        <dbReference type="ChEBI" id="CHEBI:37565"/>
        <dbReference type="ChEBI" id="CHEBI:57527"/>
        <dbReference type="ChEBI" id="CHEBI:58409"/>
        <dbReference type="EC" id="2.7.7.13"/>
    </reaction>
</comment>
<evidence type="ECO:0000256" key="4">
    <source>
        <dbReference type="ARBA" id="ARBA00022695"/>
    </source>
</evidence>
<dbReference type="InterPro" id="IPR029044">
    <property type="entry name" value="Nucleotide-diphossugar_trans"/>
</dbReference>
<organism evidence="9 10">
    <name type="scientific">Prevotella koreensis</name>
    <dbReference type="NCBI Taxonomy" id="2490854"/>
    <lineage>
        <taxon>Bacteria</taxon>
        <taxon>Pseudomonadati</taxon>
        <taxon>Bacteroidota</taxon>
        <taxon>Bacteroidia</taxon>
        <taxon>Bacteroidales</taxon>
        <taxon>Prevotellaceae</taxon>
        <taxon>Prevotella</taxon>
    </lineage>
</organism>
<gene>
    <name evidence="9" type="ORF">EHV08_04140</name>
</gene>
<evidence type="ECO:0000256" key="6">
    <source>
        <dbReference type="ARBA" id="ARBA00023134"/>
    </source>
</evidence>
<accession>A0A432LJV0</accession>
<keyword evidence="6" id="KW-0342">GTP-binding</keyword>
<dbReference type="Gene3D" id="3.90.550.10">
    <property type="entry name" value="Spore Coat Polysaccharide Biosynthesis Protein SpsA, Chain A"/>
    <property type="match status" value="1"/>
</dbReference>
<comment type="caution">
    <text evidence="9">The sequence shown here is derived from an EMBL/GenBank/DDBJ whole genome shotgun (WGS) entry which is preliminary data.</text>
</comment>
<evidence type="ECO:0000313" key="10">
    <source>
        <dbReference type="Proteomes" id="UP000278983"/>
    </source>
</evidence>
<evidence type="ECO:0000256" key="5">
    <source>
        <dbReference type="ARBA" id="ARBA00022741"/>
    </source>
</evidence>
<dbReference type="Proteomes" id="UP000278983">
    <property type="component" value="Unassembled WGS sequence"/>
</dbReference>
<dbReference type="FunFam" id="3.90.550.10:FF:000046">
    <property type="entry name" value="Mannose-1-phosphate guanylyltransferase (GDP)"/>
    <property type="match status" value="1"/>
</dbReference>
<keyword evidence="5" id="KW-0547">Nucleotide-binding</keyword>
<keyword evidence="4 9" id="KW-0548">Nucleotidyltransferase</keyword>
<dbReference type="OrthoDB" id="9806359at2"/>
<dbReference type="RefSeq" id="WP_126678210.1">
    <property type="nucleotide sequence ID" value="NZ_CAUTIM010000024.1"/>
</dbReference>
<sequence length="352" mass="40121">MSKKNHLVIMAGGIGSRFWPMSTDECPKQFIDVLGVGRSLLQLTMDRFSGVVDAENIWVVTNGRYADMVKEQLPGIPSNHVLCEPCRRNTAPCIAYVSWRIKSQDPKANIVVTPSDHVVTNVEEFRRVIKHCLNFTEDNDAIVTLGMKPTRPETGYGYIQADLSQSSVRNKEIFRVDSFKEKPDLSIAKEYIKDKSYFWNAGIFIWNVTTIVNAFRIFQPTLSKIFEGMQDVFGTDKEQEIIDKRYPECQNISVDYAIMEKVEEIFVCPSDFGWSDLGTWGALLMQTKRDLYGNSVIGENVQLYETKNCIVHTLQNKKVVIQGLDGYIVAEQDGKLLICKLSEEQRIKDFKS</sequence>
<dbReference type="CDD" id="cd02509">
    <property type="entry name" value="GDP-M1P_Guanylyltransferase"/>
    <property type="match status" value="1"/>
</dbReference>
<dbReference type="SUPFAM" id="SSF53448">
    <property type="entry name" value="Nucleotide-diphospho-sugar transferases"/>
    <property type="match status" value="1"/>
</dbReference>
<dbReference type="GO" id="GO:0009298">
    <property type="term" value="P:GDP-mannose biosynthetic process"/>
    <property type="evidence" value="ECO:0007669"/>
    <property type="project" value="TreeGrafter"/>
</dbReference>
<dbReference type="EC" id="2.7.7.13" evidence="2"/>
<dbReference type="SUPFAM" id="SSF159283">
    <property type="entry name" value="Guanosine diphospho-D-mannose pyrophosphorylase/mannose-6-phosphate isomerase linker domain"/>
    <property type="match status" value="1"/>
</dbReference>
<evidence type="ECO:0000256" key="2">
    <source>
        <dbReference type="ARBA" id="ARBA00012387"/>
    </source>
</evidence>
<evidence type="ECO:0000313" key="9">
    <source>
        <dbReference type="EMBL" id="RUL59040.1"/>
    </source>
</evidence>
<dbReference type="PANTHER" id="PTHR46390:SF1">
    <property type="entry name" value="MANNOSE-1-PHOSPHATE GUANYLYLTRANSFERASE"/>
    <property type="match status" value="1"/>
</dbReference>
<dbReference type="InterPro" id="IPR049577">
    <property type="entry name" value="GMPP_N"/>
</dbReference>
<proteinExistence type="inferred from homology"/>
<dbReference type="EMBL" id="RYYU01000001">
    <property type="protein sequence ID" value="RUL59040.1"/>
    <property type="molecule type" value="Genomic_DNA"/>
</dbReference>
<name>A0A432LJV0_9BACT</name>
<dbReference type="GO" id="GO:0005525">
    <property type="term" value="F:GTP binding"/>
    <property type="evidence" value="ECO:0007669"/>
    <property type="project" value="UniProtKB-KW"/>
</dbReference>
<evidence type="ECO:0000256" key="1">
    <source>
        <dbReference type="ARBA" id="ARBA00006115"/>
    </source>
</evidence>
<dbReference type="InterPro" id="IPR051161">
    <property type="entry name" value="Mannose-6P_isomerase_type2"/>
</dbReference>
<protein>
    <recommendedName>
        <fullName evidence="2">mannose-1-phosphate guanylyltransferase</fullName>
        <ecNumber evidence="2">2.7.7.13</ecNumber>
    </recommendedName>
</protein>
<dbReference type="InterPro" id="IPR005835">
    <property type="entry name" value="NTP_transferase_dom"/>
</dbReference>
<dbReference type="Pfam" id="PF00483">
    <property type="entry name" value="NTP_transferase"/>
    <property type="match status" value="1"/>
</dbReference>
<feature type="domain" description="Nucleotidyl transferase" evidence="8">
    <location>
        <begin position="8"/>
        <end position="287"/>
    </location>
</feature>
<keyword evidence="3 9" id="KW-0808">Transferase</keyword>
<dbReference type="AlphaFoldDB" id="A0A432LJV0"/>
<comment type="similarity">
    <text evidence="1">Belongs to the mannose-6-phosphate isomerase type 2 family.</text>
</comment>
<evidence type="ECO:0000256" key="7">
    <source>
        <dbReference type="ARBA" id="ARBA00047343"/>
    </source>
</evidence>
<evidence type="ECO:0000259" key="8">
    <source>
        <dbReference type="Pfam" id="PF00483"/>
    </source>
</evidence>
<evidence type="ECO:0000256" key="3">
    <source>
        <dbReference type="ARBA" id="ARBA00022679"/>
    </source>
</evidence>